<feature type="compositionally biased region" description="Basic and acidic residues" evidence="3">
    <location>
        <begin position="187"/>
        <end position="196"/>
    </location>
</feature>
<feature type="compositionally biased region" description="Basic and acidic residues" evidence="3">
    <location>
        <begin position="428"/>
        <end position="438"/>
    </location>
</feature>
<feature type="domain" description="Histone methyltransferase Tudor" evidence="4">
    <location>
        <begin position="1122"/>
        <end position="1184"/>
    </location>
</feature>
<feature type="compositionally biased region" description="Acidic residues" evidence="3">
    <location>
        <begin position="278"/>
        <end position="292"/>
    </location>
</feature>
<reference evidence="5" key="2">
    <citation type="submission" date="2020-05" db="UniProtKB">
        <authorList>
            <consortium name="EnsemblMetazoa"/>
        </authorList>
    </citation>
    <scope>IDENTIFICATION</scope>
    <source>
        <strain evidence="5">LVP_AGWG</strain>
    </source>
</reference>
<dbReference type="Proteomes" id="UP000008820">
    <property type="component" value="Chromosome 2"/>
</dbReference>
<feature type="compositionally biased region" description="Polar residues" evidence="3">
    <location>
        <begin position="777"/>
        <end position="786"/>
    </location>
</feature>
<keyword evidence="2" id="KW-0539">Nucleus</keyword>
<name>A0A6I8TU91_AEDAE</name>
<keyword evidence="6" id="KW-1185">Reference proteome</keyword>
<feature type="compositionally biased region" description="Basic and acidic residues" evidence="3">
    <location>
        <begin position="112"/>
        <end position="131"/>
    </location>
</feature>
<feature type="compositionally biased region" description="Basic and acidic residues" evidence="3">
    <location>
        <begin position="82"/>
        <end position="91"/>
    </location>
</feature>
<dbReference type="GO" id="GO:0010629">
    <property type="term" value="P:negative regulation of gene expression"/>
    <property type="evidence" value="ECO:0007669"/>
    <property type="project" value="TreeGrafter"/>
</dbReference>
<feature type="compositionally biased region" description="Basic and acidic residues" evidence="3">
    <location>
        <begin position="789"/>
        <end position="802"/>
    </location>
</feature>
<dbReference type="Gene3D" id="2.30.30.140">
    <property type="match status" value="1"/>
</dbReference>
<feature type="compositionally biased region" description="Basic and acidic residues" evidence="3">
    <location>
        <begin position="621"/>
        <end position="633"/>
    </location>
</feature>
<feature type="compositionally biased region" description="Basic and acidic residues" evidence="3">
    <location>
        <begin position="641"/>
        <end position="711"/>
    </location>
</feature>
<feature type="compositionally biased region" description="Polar residues" evidence="3">
    <location>
        <begin position="161"/>
        <end position="186"/>
    </location>
</feature>
<feature type="compositionally biased region" description="Acidic residues" evidence="3">
    <location>
        <begin position="486"/>
        <end position="506"/>
    </location>
</feature>
<feature type="region of interest" description="Disordered" evidence="3">
    <location>
        <begin position="368"/>
        <end position="805"/>
    </location>
</feature>
<proteinExistence type="predicted"/>
<organism evidence="5 6">
    <name type="scientific">Aedes aegypti</name>
    <name type="common">Yellowfever mosquito</name>
    <name type="synonym">Culex aegypti</name>
    <dbReference type="NCBI Taxonomy" id="7159"/>
    <lineage>
        <taxon>Eukaryota</taxon>
        <taxon>Metazoa</taxon>
        <taxon>Ecdysozoa</taxon>
        <taxon>Arthropoda</taxon>
        <taxon>Hexapoda</taxon>
        <taxon>Insecta</taxon>
        <taxon>Pterygota</taxon>
        <taxon>Neoptera</taxon>
        <taxon>Endopterygota</taxon>
        <taxon>Diptera</taxon>
        <taxon>Nematocera</taxon>
        <taxon>Culicoidea</taxon>
        <taxon>Culicidae</taxon>
        <taxon>Culicinae</taxon>
        <taxon>Aedini</taxon>
        <taxon>Aedes</taxon>
        <taxon>Stegomyia</taxon>
    </lineage>
</organism>
<dbReference type="EnsemblMetazoa" id="AAEL019535-RC">
    <property type="protein sequence ID" value="AAEL019535-PC"/>
    <property type="gene ID" value="AAEL019535"/>
</dbReference>
<dbReference type="InterPro" id="IPR041291">
    <property type="entry name" value="TUDOR_5"/>
</dbReference>
<feature type="compositionally biased region" description="Basic and acidic residues" evidence="3">
    <location>
        <begin position="258"/>
        <end position="270"/>
    </location>
</feature>
<dbReference type="Pfam" id="PF18359">
    <property type="entry name" value="Tudor_5"/>
    <property type="match status" value="1"/>
</dbReference>
<gene>
    <name evidence="5" type="primary">5564490</name>
</gene>
<feature type="compositionally biased region" description="Basic and acidic residues" evidence="3">
    <location>
        <begin position="460"/>
        <end position="472"/>
    </location>
</feature>
<feature type="region of interest" description="Disordered" evidence="3">
    <location>
        <begin position="218"/>
        <end position="338"/>
    </location>
</feature>
<feature type="compositionally biased region" description="Basic and acidic residues" evidence="3">
    <location>
        <begin position="320"/>
        <end position="338"/>
    </location>
</feature>
<feature type="compositionally biased region" description="Basic and acidic residues" evidence="3">
    <location>
        <begin position="293"/>
        <end position="313"/>
    </location>
</feature>
<feature type="region of interest" description="Disordered" evidence="3">
    <location>
        <begin position="1"/>
        <end position="206"/>
    </location>
</feature>
<evidence type="ECO:0000313" key="5">
    <source>
        <dbReference type="EnsemblMetazoa" id="AAEL019535-PA"/>
    </source>
</evidence>
<dbReference type="AlphaFoldDB" id="A0A6I8TU91"/>
<evidence type="ECO:0000259" key="4">
    <source>
        <dbReference type="Pfam" id="PF18359"/>
    </source>
</evidence>
<feature type="compositionally biased region" description="Basic and acidic residues" evidence="3">
    <location>
        <begin position="587"/>
        <end position="612"/>
    </location>
</feature>
<evidence type="ECO:0000313" key="6">
    <source>
        <dbReference type="Proteomes" id="UP000008820"/>
    </source>
</evidence>
<evidence type="ECO:0000256" key="3">
    <source>
        <dbReference type="SAM" id="MobiDB-lite"/>
    </source>
</evidence>
<feature type="compositionally biased region" description="Basic and acidic residues" evidence="3">
    <location>
        <begin position="140"/>
        <end position="152"/>
    </location>
</feature>
<feature type="compositionally biased region" description="Basic and acidic residues" evidence="3">
    <location>
        <begin position="507"/>
        <end position="541"/>
    </location>
</feature>
<evidence type="ECO:0000256" key="1">
    <source>
        <dbReference type="ARBA" id="ARBA00004123"/>
    </source>
</evidence>
<dbReference type="PANTHER" id="PTHR46024:SF1">
    <property type="entry name" value="HISTONE-LYSINE N-METHYLTRANSFERASE EGGLESS"/>
    <property type="match status" value="1"/>
</dbReference>
<accession>A0A6I8TU91</accession>
<feature type="compositionally biased region" description="Basic and acidic residues" evidence="3">
    <location>
        <begin position="228"/>
        <end position="245"/>
    </location>
</feature>
<feature type="compositionally biased region" description="Basic and acidic residues" evidence="3">
    <location>
        <begin position="383"/>
        <end position="408"/>
    </location>
</feature>
<sequence length="1244" mass="138382">MEPVPVIEETKMESESAVTDDAGQVPCGNDKAEAEVPPSSVETSVENVPLEAEGKSETVAEDEDDKTVETVEPINTGDPEPVEEKAPEDKVQQGPCQQDGEGSKASNDSATEEVKDLKGDVEAVKSPKVPDSEPMLGMEVDNKAPQSDKENESADIIADCASNSNDKLETEMQTPTTDVSEGNTGHSEVREEDKDQANSSNDNMLESMVVSELTTCESLEMDVDEESEVLKTVEGDEREDNEAKSHKVISSDQELESEVLKTKEDKELKSHKVISSDQDQELEELKTEEDDDTKDKEVKSPKVVSVDKGDEKPSVSINEIEEKTEAENRDNLLETPEDSTKIVECKEKKIDECAGMEEADEIVATIQETDSLMEVEETNVDTEEGKSRSTSKEKETSEVTKPTKKDEAMNQSTLIVEDEELKSADAIVDAKDVKRDDVIVTPEAQEKSTASEPSESPQEPQEKLVEEKKDPTEESNCMPEKKTDDEQKDEEDDIILIDDENTTAEESESKAEKLSDQEKSEPAAKKLRLSTEEKEESKMDTADDQDSTAADLNKATEKSEDVSKNDEDKPQSDKVVSEDEDVVLIENDPKPSGKDEEKGDEKTGVEKDKLVEKDDETPSVLEKEDKSEVKKDDSDEVMVVESEKSDSKKSPNDPKPDEKETIGTSGDKTDKPQKEDEKIEGKSETAKVDDSKDKAAAESKTKDQGETEKGTPTKRFVLDENTGMFEEKETAPEETVPQVFGDSDEDVVMVDNYVTTDRKSASKPPSKTPPPVTTTANSATPSTEQKTAPPEKSEPAAKELSKPKSSTVSVECINAECKKDTRETAPAPAFVLNFFGIPKKTKKQRICLSCYDEVVQKYSVLGGAVLDQQPLLFCEMPRKNELVEISDSSEEEEDADVKLEAEKPLPADIIALVESELNDIVSSTFEKINISQQIDWTEQIMKQKIAYNTKLSDEINNELNELQRKVDRIHLKLYSKSRPRYQDLPPINIFEVDANRQSIIQQPIQANRQYSPQRPFVQTVQQQQQIQQKQASQVTLGTQASAVSPPKEEFTRPAVSVGQFYFAVKHKLLSNWAECQVVEAVTVADKSLYKVNFLYNQGVGNAPIKVVPAKYLAYRHSFNVKLPLGTRVIARFDAGTTQPTLNKSQQAKSNSFYPGIIAESFGKYNRNRYLIFFDDGYAQYVTHGDVRVVCEESKEVWLDIHPHSQEFIKKLSDELPLAETHGAGEGRSTYNHRMEGQMDLRQGN</sequence>
<dbReference type="PANTHER" id="PTHR46024">
    <property type="entry name" value="HISTONE-LYSINE N-METHYLTRANSFERASE EGGLESS"/>
    <property type="match status" value="1"/>
</dbReference>
<dbReference type="GO" id="GO:0005634">
    <property type="term" value="C:nucleus"/>
    <property type="evidence" value="ECO:0007669"/>
    <property type="project" value="UniProtKB-SubCell"/>
</dbReference>
<dbReference type="InterPro" id="IPR051516">
    <property type="entry name" value="SETDB_methyltransferase"/>
</dbReference>
<feature type="compositionally biased region" description="Acidic residues" evidence="3">
    <location>
        <begin position="371"/>
        <end position="382"/>
    </location>
</feature>
<dbReference type="OrthoDB" id="5792673at2759"/>
<dbReference type="EnsemblMetazoa" id="AAEL019535-RA">
    <property type="protein sequence ID" value="AAEL019535-PA"/>
    <property type="gene ID" value="AAEL019535"/>
</dbReference>
<protein>
    <recommendedName>
        <fullName evidence="4">Histone methyltransferase Tudor domain-containing protein</fullName>
    </recommendedName>
</protein>
<comment type="subcellular location">
    <subcellularLocation>
        <location evidence="1">Nucleus</location>
    </subcellularLocation>
</comment>
<feature type="compositionally biased region" description="Basic and acidic residues" evidence="3">
    <location>
        <begin position="554"/>
        <end position="577"/>
    </location>
</feature>
<dbReference type="GO" id="GO:0070828">
    <property type="term" value="P:heterochromatin organization"/>
    <property type="evidence" value="ECO:0007669"/>
    <property type="project" value="TreeGrafter"/>
</dbReference>
<dbReference type="GO" id="GO:0046974">
    <property type="term" value="F:histone H3K9 methyltransferase activity"/>
    <property type="evidence" value="ECO:0007669"/>
    <property type="project" value="TreeGrafter"/>
</dbReference>
<evidence type="ECO:0000256" key="2">
    <source>
        <dbReference type="ARBA" id="ARBA00023242"/>
    </source>
</evidence>
<dbReference type="InParanoid" id="A0A6I8TU91"/>
<reference evidence="5 6" key="1">
    <citation type="submission" date="2017-06" db="EMBL/GenBank/DDBJ databases">
        <title>Aedes aegypti genome working group (AGWG) sequencing and assembly.</title>
        <authorList>
            <consortium name="Aedes aegypti Genome Working Group (AGWG)"/>
            <person name="Matthews B.J."/>
        </authorList>
    </citation>
    <scope>NUCLEOTIDE SEQUENCE [LARGE SCALE GENOMIC DNA]</scope>
    <source>
        <strain evidence="5 6">LVP_AGWG</strain>
    </source>
</reference>